<evidence type="ECO:0000256" key="3">
    <source>
        <dbReference type="ARBA" id="ARBA00022989"/>
    </source>
</evidence>
<protein>
    <recommendedName>
        <fullName evidence="8">Rhodopsin domain-containing protein</fullName>
    </recommendedName>
</protein>
<evidence type="ECO:0000256" key="5">
    <source>
        <dbReference type="ARBA" id="ARBA00038359"/>
    </source>
</evidence>
<feature type="transmembrane region" description="Helical" evidence="7">
    <location>
        <begin position="20"/>
        <end position="43"/>
    </location>
</feature>
<evidence type="ECO:0000256" key="7">
    <source>
        <dbReference type="SAM" id="Phobius"/>
    </source>
</evidence>
<evidence type="ECO:0000313" key="9">
    <source>
        <dbReference type="EMBL" id="KAI1881187.1"/>
    </source>
</evidence>
<keyword evidence="3 7" id="KW-1133">Transmembrane helix</keyword>
<accession>A0A9P9WY34</accession>
<reference evidence="9" key="1">
    <citation type="submission" date="2021-03" db="EMBL/GenBank/DDBJ databases">
        <title>Revisited historic fungal species revealed as producer of novel bioactive compounds through whole genome sequencing and comparative genomics.</title>
        <authorList>
            <person name="Vignolle G.A."/>
            <person name="Hochenegger N."/>
            <person name="Mach R.L."/>
            <person name="Mach-Aigner A.R."/>
            <person name="Javad Rahimi M."/>
            <person name="Salim K.A."/>
            <person name="Chan C.M."/>
            <person name="Lim L.B.L."/>
            <person name="Cai F."/>
            <person name="Druzhinina I.S."/>
            <person name="U'Ren J.M."/>
            <person name="Derntl C."/>
        </authorList>
    </citation>
    <scope>NUCLEOTIDE SEQUENCE</scope>
    <source>
        <strain evidence="9">TUCIM 5799</strain>
    </source>
</reference>
<evidence type="ECO:0000256" key="1">
    <source>
        <dbReference type="ARBA" id="ARBA00004141"/>
    </source>
</evidence>
<keyword evidence="4 7" id="KW-0472">Membrane</keyword>
<dbReference type="InterPro" id="IPR049326">
    <property type="entry name" value="Rhodopsin_dom_fungi"/>
</dbReference>
<comment type="caution">
    <text evidence="9">The sequence shown here is derived from an EMBL/GenBank/DDBJ whole genome shotgun (WGS) entry which is preliminary data.</text>
</comment>
<feature type="transmembrane region" description="Helical" evidence="7">
    <location>
        <begin position="253"/>
        <end position="275"/>
    </location>
</feature>
<comment type="similarity">
    <text evidence="5">Belongs to the SAT4 family.</text>
</comment>
<dbReference type="InterPro" id="IPR052337">
    <property type="entry name" value="SAT4-like"/>
</dbReference>
<feature type="transmembrane region" description="Helical" evidence="7">
    <location>
        <begin position="220"/>
        <end position="238"/>
    </location>
</feature>
<organism evidence="9 10">
    <name type="scientific">Neoarthrinium moseri</name>
    <dbReference type="NCBI Taxonomy" id="1658444"/>
    <lineage>
        <taxon>Eukaryota</taxon>
        <taxon>Fungi</taxon>
        <taxon>Dikarya</taxon>
        <taxon>Ascomycota</taxon>
        <taxon>Pezizomycotina</taxon>
        <taxon>Sordariomycetes</taxon>
        <taxon>Xylariomycetidae</taxon>
        <taxon>Amphisphaeriales</taxon>
        <taxon>Apiosporaceae</taxon>
        <taxon>Neoarthrinium</taxon>
    </lineage>
</organism>
<dbReference type="EMBL" id="JAFIMR010000001">
    <property type="protein sequence ID" value="KAI1881187.1"/>
    <property type="molecule type" value="Genomic_DNA"/>
</dbReference>
<dbReference type="GO" id="GO:0016020">
    <property type="term" value="C:membrane"/>
    <property type="evidence" value="ECO:0007669"/>
    <property type="project" value="UniProtKB-SubCell"/>
</dbReference>
<name>A0A9P9WY34_9PEZI</name>
<proteinExistence type="inferred from homology"/>
<feature type="region of interest" description="Disordered" evidence="6">
    <location>
        <begin position="462"/>
        <end position="515"/>
    </location>
</feature>
<dbReference type="PANTHER" id="PTHR33048:SF19">
    <property type="entry name" value="MEMBRANE PROTEIN PTH11-LIKE, PUTATIVE (AFU_ORTHOLOGUE AFUA_1G14080)-RELATED"/>
    <property type="match status" value="1"/>
</dbReference>
<feature type="transmembrane region" description="Helical" evidence="7">
    <location>
        <begin position="96"/>
        <end position="115"/>
    </location>
</feature>
<evidence type="ECO:0000256" key="4">
    <source>
        <dbReference type="ARBA" id="ARBA00023136"/>
    </source>
</evidence>
<feature type="transmembrane region" description="Helical" evidence="7">
    <location>
        <begin position="182"/>
        <end position="208"/>
    </location>
</feature>
<feature type="compositionally biased region" description="Low complexity" evidence="6">
    <location>
        <begin position="464"/>
        <end position="482"/>
    </location>
</feature>
<keyword evidence="10" id="KW-1185">Reference proteome</keyword>
<dbReference type="AlphaFoldDB" id="A0A9P9WY34"/>
<feature type="compositionally biased region" description="Basic and acidic residues" evidence="6">
    <location>
        <begin position="330"/>
        <end position="343"/>
    </location>
</feature>
<evidence type="ECO:0000259" key="8">
    <source>
        <dbReference type="Pfam" id="PF20684"/>
    </source>
</evidence>
<dbReference type="PANTHER" id="PTHR33048">
    <property type="entry name" value="PTH11-LIKE INTEGRAL MEMBRANE PROTEIN (AFU_ORTHOLOGUE AFUA_5G11245)"/>
    <property type="match status" value="1"/>
</dbReference>
<comment type="subcellular location">
    <subcellularLocation>
        <location evidence="1">Membrane</location>
        <topology evidence="1">Multi-pass membrane protein</topology>
    </subcellularLocation>
</comment>
<gene>
    <name evidence="9" type="ORF">JX265_000013</name>
</gene>
<evidence type="ECO:0000256" key="6">
    <source>
        <dbReference type="SAM" id="MobiDB-lite"/>
    </source>
</evidence>
<feature type="compositionally biased region" description="Polar residues" evidence="6">
    <location>
        <begin position="382"/>
        <end position="392"/>
    </location>
</feature>
<dbReference type="Proteomes" id="UP000829685">
    <property type="component" value="Unassembled WGS sequence"/>
</dbReference>
<evidence type="ECO:0000256" key="2">
    <source>
        <dbReference type="ARBA" id="ARBA00022692"/>
    </source>
</evidence>
<sequence>MALYSPPPRLHSFKEDKPTLLVCWWITLFCATIILLRIVGRFIRSEKLFKEDKVAAFAIIPLFLRMALVQVILVYGTNNAELPLDLSEEEIRRKSIGSGLVLVTRILYATTLWILKTAILEFFKRLTSTSWKRSSEITLTIIRCTLGVTFVGVVISDLAECQPFHNYYQVLPDPGGQCRQGYAQLLTMAVCNIITDLLLVIFPVSIILRSHMPKKRKVQLTLLFSLSLCVVGTTAYRVPHIIRQNGDQQVRSLLASVELLFATAAANALVLGSFVRDRGVKKAKFRYGSITGESVDISSARSQRRPTMRNLGSDEDLIRALGLSADRQLRYKNGDDPEGEHRFTPAPIAKLPDDMKNWQFPKRQRSGAERSDDSLLAPDQAVSRTTTNNTPRRVSFFDVGGLLEDGVARSFRDSYTSSIDPLSPVSPHSILSPHSLPTPTVPASNTGLRRGSQAFLQDMGGLLSPTPSRTTRSSSNISPTTTELQTITHPRRGPAFEPQSFKSHPELRDPGGLLR</sequence>
<evidence type="ECO:0000313" key="10">
    <source>
        <dbReference type="Proteomes" id="UP000829685"/>
    </source>
</evidence>
<feature type="transmembrane region" description="Helical" evidence="7">
    <location>
        <begin position="55"/>
        <end position="76"/>
    </location>
</feature>
<dbReference type="Pfam" id="PF20684">
    <property type="entry name" value="Fung_rhodopsin"/>
    <property type="match status" value="1"/>
</dbReference>
<feature type="domain" description="Rhodopsin" evidence="8">
    <location>
        <begin position="36"/>
        <end position="249"/>
    </location>
</feature>
<keyword evidence="2 7" id="KW-0812">Transmembrane</keyword>
<feature type="region of interest" description="Disordered" evidence="6">
    <location>
        <begin position="330"/>
        <end position="393"/>
    </location>
</feature>